<sequence>MITTEEYMNDLRFLGELAMKYGLDEELDYIFDAYKQAEKNLKKTPW</sequence>
<organism evidence="1 2">
    <name type="scientific">Brucella anthropi (strain ATCC 49188 / DSM 6882 / CCUG 24695 / JCM 21032 / LMG 3331 / NBRC 15819 / NCTC 12168 / Alc 37)</name>
    <name type="common">Ochrobactrum anthropi</name>
    <dbReference type="NCBI Taxonomy" id="439375"/>
    <lineage>
        <taxon>Bacteria</taxon>
        <taxon>Pseudomonadati</taxon>
        <taxon>Pseudomonadota</taxon>
        <taxon>Alphaproteobacteria</taxon>
        <taxon>Hyphomicrobiales</taxon>
        <taxon>Brucellaceae</taxon>
        <taxon>Brucella/Ochrobactrum group</taxon>
        <taxon>Brucella</taxon>
    </lineage>
</organism>
<dbReference type="KEGG" id="oan:Oant_1309"/>
<evidence type="ECO:0000313" key="2">
    <source>
        <dbReference type="Proteomes" id="UP000002301"/>
    </source>
</evidence>
<dbReference type="HOGENOM" id="CLU_3186512_0_0_5"/>
<dbReference type="AlphaFoldDB" id="A6WYH2"/>
<keyword evidence="2" id="KW-1185">Reference proteome</keyword>
<name>A6WYH2_BRUA4</name>
<dbReference type="Proteomes" id="UP000002301">
    <property type="component" value="Chromosome 1"/>
</dbReference>
<dbReference type="EMBL" id="CP000758">
    <property type="protein sequence ID" value="ABS14026.1"/>
    <property type="molecule type" value="Genomic_DNA"/>
</dbReference>
<accession>A6WYH2</accession>
<evidence type="ECO:0000313" key="1">
    <source>
        <dbReference type="EMBL" id="ABS14026.1"/>
    </source>
</evidence>
<dbReference type="STRING" id="439375.Oant_1309"/>
<protein>
    <submittedName>
        <fullName evidence="1">Uncharacterized protein</fullName>
    </submittedName>
</protein>
<reference evidence="1 2" key="1">
    <citation type="journal article" date="2011" name="J. Bacteriol.">
        <title>Genome of Ochrobactrum anthropi ATCC 49188 T, a versatile opportunistic pathogen and symbiont of several eukaryotic hosts.</title>
        <authorList>
            <person name="Chain P.S."/>
            <person name="Lang D.M."/>
            <person name="Comerci D.J."/>
            <person name="Malfatti S.A."/>
            <person name="Vergez L.M."/>
            <person name="Shin M."/>
            <person name="Ugalde R.A."/>
            <person name="Garcia E."/>
            <person name="Tolmasky M.E."/>
        </authorList>
    </citation>
    <scope>NUCLEOTIDE SEQUENCE [LARGE SCALE GENOMIC DNA]</scope>
    <source>
        <strain evidence="2">ATCC 49188 / DSM 6882 / CCUG 24695 / JCM 21032 / LMG 3331 / NBRC 15819 / NCTC 12168 / Alc 37</strain>
    </source>
</reference>
<gene>
    <name evidence="1" type="ordered locus">Oant_1309</name>
</gene>
<proteinExistence type="predicted"/>